<keyword evidence="2" id="KW-1185">Reference proteome</keyword>
<comment type="caution">
    <text evidence="1">The sequence shown here is derived from an EMBL/GenBank/DDBJ whole genome shotgun (WGS) entry which is preliminary data.</text>
</comment>
<evidence type="ECO:0000313" key="2">
    <source>
        <dbReference type="Proteomes" id="UP000789901"/>
    </source>
</evidence>
<gene>
    <name evidence="1" type="ORF">GMARGA_LOCUS14249</name>
</gene>
<dbReference type="EMBL" id="CAJVQB010009360">
    <property type="protein sequence ID" value="CAG8729340.1"/>
    <property type="molecule type" value="Genomic_DNA"/>
</dbReference>
<dbReference type="Proteomes" id="UP000789901">
    <property type="component" value="Unassembled WGS sequence"/>
</dbReference>
<proteinExistence type="predicted"/>
<reference evidence="1 2" key="1">
    <citation type="submission" date="2021-06" db="EMBL/GenBank/DDBJ databases">
        <authorList>
            <person name="Kallberg Y."/>
            <person name="Tangrot J."/>
            <person name="Rosling A."/>
        </authorList>
    </citation>
    <scope>NUCLEOTIDE SEQUENCE [LARGE SCALE GENOMIC DNA]</scope>
    <source>
        <strain evidence="1 2">120-4 pot B 10/14</strain>
    </source>
</reference>
<name>A0ABN7V4E0_GIGMA</name>
<sequence length="195" mass="22426">MAKNVLEIRTANRCNIHNRACLNKSDSKENHVEIIFMMLLIWASEINKGLATPVQPPTHPLFAYQHLSKMKTSNLQYDSNLISSPNPYLPFPFYNLLQAFSAFFQLYSTSNISEQTSQATKLTILTIGDFLKQVDENEGTNNYYQMFLVKLEQQRISVRILSKLSDEEFEKCGIDTISAQKTLRDYASKYSNFNC</sequence>
<accession>A0ABN7V4E0</accession>
<evidence type="ECO:0000313" key="1">
    <source>
        <dbReference type="EMBL" id="CAG8729340.1"/>
    </source>
</evidence>
<protein>
    <submittedName>
        <fullName evidence="1">22473_t:CDS:1</fullName>
    </submittedName>
</protein>
<organism evidence="1 2">
    <name type="scientific">Gigaspora margarita</name>
    <dbReference type="NCBI Taxonomy" id="4874"/>
    <lineage>
        <taxon>Eukaryota</taxon>
        <taxon>Fungi</taxon>
        <taxon>Fungi incertae sedis</taxon>
        <taxon>Mucoromycota</taxon>
        <taxon>Glomeromycotina</taxon>
        <taxon>Glomeromycetes</taxon>
        <taxon>Diversisporales</taxon>
        <taxon>Gigasporaceae</taxon>
        <taxon>Gigaspora</taxon>
    </lineage>
</organism>